<dbReference type="InterPro" id="IPR000717">
    <property type="entry name" value="PCI_dom"/>
</dbReference>
<feature type="compositionally biased region" description="Acidic residues" evidence="1">
    <location>
        <begin position="1"/>
        <end position="45"/>
    </location>
</feature>
<dbReference type="VEuPathDB" id="FungiDB:BON22_5400"/>
<feature type="region of interest" description="Disordered" evidence="1">
    <location>
        <begin position="1"/>
        <end position="47"/>
    </location>
</feature>
<dbReference type="Pfam" id="PF01399">
    <property type="entry name" value="PCI"/>
    <property type="match status" value="1"/>
</dbReference>
<feature type="domain" description="PCI" evidence="2">
    <location>
        <begin position="262"/>
        <end position="429"/>
    </location>
</feature>
<name>A0A061B0K4_CYBFA</name>
<dbReference type="PhylomeDB" id="A0A061B0K4"/>
<organism evidence="3">
    <name type="scientific">Cyberlindnera fabianii</name>
    <name type="common">Yeast</name>
    <name type="synonym">Hansenula fabianii</name>
    <dbReference type="NCBI Taxonomy" id="36022"/>
    <lineage>
        <taxon>Eukaryota</taxon>
        <taxon>Fungi</taxon>
        <taxon>Dikarya</taxon>
        <taxon>Ascomycota</taxon>
        <taxon>Saccharomycotina</taxon>
        <taxon>Saccharomycetes</taxon>
        <taxon>Phaffomycetales</taxon>
        <taxon>Phaffomycetaceae</taxon>
        <taxon>Cyberlindnera</taxon>
    </lineage>
</organism>
<dbReference type="Gene3D" id="1.25.40.570">
    <property type="match status" value="1"/>
</dbReference>
<evidence type="ECO:0000256" key="1">
    <source>
        <dbReference type="SAM" id="MobiDB-lite"/>
    </source>
</evidence>
<gene>
    <name evidence="3" type="ORF">CYFA0S_12e00606g</name>
</gene>
<sequence>MSDDEDFMMSDGDAESYEFEFEDDDDAENDQDMSMDGGDGDDDEQSAVSLYYKAKNQKQEGDIDSAIATFRAIRDISTDPDDSELWEYKFKACKQIIKILYKSERYSEFINQLGELFSLPFDKLQKNYVSDSFSKMIDNYSGLDTPTLLQFYDLFLDNYTGSERLTLRTTMKKVQLLLEAGRLDEVFKILELIHQKLSQMPEMTQNAYLLELYALEIQAYTEVNDVPKLKELYGKTHAVQSTIPHPRINAVIKECGGKIQMREEQYGEAAEQLFESFKNYDEIGNQKKRVKLLQYLIVASILADSKINKYDSQEAKYFLKQADVMKFLKFRDTFDSLDHTSFTKMYTSLCESEKDDAFMVENLSKVRDILKLRTLVNYIRPFKRLSLEKLSRTLNISVDTIEDTFLSLRNNGEIPNVRLDLVDGIIYNV</sequence>
<proteinExistence type="predicted"/>
<dbReference type="EMBL" id="LK052897">
    <property type="protein sequence ID" value="CDR43443.1"/>
    <property type="molecule type" value="Genomic_DNA"/>
</dbReference>
<dbReference type="PROSITE" id="PS50250">
    <property type="entry name" value="PCI"/>
    <property type="match status" value="1"/>
</dbReference>
<dbReference type="InterPro" id="IPR050871">
    <property type="entry name" value="26S_Proteasome/COP9_Components"/>
</dbReference>
<dbReference type="AlphaFoldDB" id="A0A061B0K4"/>
<protein>
    <submittedName>
        <fullName evidence="3">CYFA0S12e00606g1_1</fullName>
    </submittedName>
</protein>
<accession>A0A061B0K4</accession>
<reference evidence="3" key="1">
    <citation type="journal article" date="2014" name="Genome Announc.">
        <title>Genome sequence of the yeast Cyberlindnera fabianii (Hansenula fabianii).</title>
        <authorList>
            <person name="Freel K.C."/>
            <person name="Sarilar V."/>
            <person name="Neuveglise C."/>
            <person name="Devillers H."/>
            <person name="Friedrich A."/>
            <person name="Schacherer J."/>
        </authorList>
    </citation>
    <scope>NUCLEOTIDE SEQUENCE</scope>
    <source>
        <strain evidence="3">YJS4271</strain>
    </source>
</reference>
<dbReference type="PANTHER" id="PTHR10678">
    <property type="entry name" value="26S PROTEASOME NON-ATPASE REGULATORY SUBUNIT 11/COP9 SIGNALOSOME COMPLEX SUBUNIT 2"/>
    <property type="match status" value="1"/>
</dbReference>
<evidence type="ECO:0000313" key="3">
    <source>
        <dbReference type="EMBL" id="CDR43443.1"/>
    </source>
</evidence>
<evidence type="ECO:0000259" key="2">
    <source>
        <dbReference type="PROSITE" id="PS50250"/>
    </source>
</evidence>
<dbReference type="SMART" id="SM00753">
    <property type="entry name" value="PAM"/>
    <property type="match status" value="1"/>
</dbReference>
<dbReference type="OrthoDB" id="194139at2759"/>